<comment type="caution">
    <text evidence="2">The sequence shown here is derived from an EMBL/GenBank/DDBJ whole genome shotgun (WGS) entry which is preliminary data.</text>
</comment>
<dbReference type="InterPro" id="IPR027417">
    <property type="entry name" value="P-loop_NTPase"/>
</dbReference>
<name>A0ABS7DE22_9GAMM</name>
<dbReference type="SUPFAM" id="SSF52540">
    <property type="entry name" value="P-loop containing nucleoside triphosphate hydrolases"/>
    <property type="match status" value="1"/>
</dbReference>
<dbReference type="Proteomes" id="UP000731465">
    <property type="component" value="Unassembled WGS sequence"/>
</dbReference>
<dbReference type="PANTHER" id="PTHR34825:SF1">
    <property type="entry name" value="AAA-ATPASE-LIKE DOMAIN-CONTAINING PROTEIN"/>
    <property type="match status" value="1"/>
</dbReference>
<accession>A0ABS7DE22</accession>
<protein>
    <submittedName>
        <fullName evidence="2">AAA family ATPase</fullName>
    </submittedName>
</protein>
<evidence type="ECO:0000259" key="1">
    <source>
        <dbReference type="Pfam" id="PF09820"/>
    </source>
</evidence>
<dbReference type="InterPro" id="IPR012547">
    <property type="entry name" value="PDDEXK_9"/>
</dbReference>
<evidence type="ECO:0000313" key="2">
    <source>
        <dbReference type="EMBL" id="MBW7569546.1"/>
    </source>
</evidence>
<sequence length="542" mass="62077">MKSISNSGSFTDFYNNNRIYIDKTETIYNLLMTHDKVFISRPRRFGKSLTLNTIATLFEKGVEPYFKDTWIHDKWSEDTYPVLKIDFLGYSVSDIDEFKRVLVKSITDFATKYSISGYTQDKEPYVSLANLLDSCTELDKRIVILIDEYDAQLSANINNPNLYKKFHDLIRSIYAIIKIKNSIKFLAVTGVTRLKDTTIFSVGSDIKDISNYTEYSQLIGFTRDEIKTFYKDYLKLSVSYENKIPTEDVTESQIDKMLDKLAYYYDGYCFDKRGQKKVFSTWSVNNFFQEVKNTKEVLFGDYWYDNGGIPSILANYLKSHKLNAVDYFDKNKVVTVPVEVYANPTSLLDIDQNVLMCQTGYLTLRSSLTVGAFGVNLGIPNYEIQKALSSLLATKIFESNTIMTLSMDANDLFNNGSTDSIIERLNCILNCITYDNYPITSESALVNYINLFLTAVGIQTTIECHTSKGRADLTLELASRRIVFEFKYAQNQADAVTKLEEAVNQIKTHDYGNIIPIKELIRIAAVFNAEPAVRRFSEYMQV</sequence>
<gene>
    <name evidence="2" type="ORF">J5V48_01405</name>
</gene>
<proteinExistence type="predicted"/>
<dbReference type="EMBL" id="JAGFNY010000002">
    <property type="protein sequence ID" value="MBW7569546.1"/>
    <property type="molecule type" value="Genomic_DNA"/>
</dbReference>
<dbReference type="InterPro" id="IPR018631">
    <property type="entry name" value="AAA-ATPase-like_dom"/>
</dbReference>
<dbReference type="RefSeq" id="WP_219936193.1">
    <property type="nucleotide sequence ID" value="NZ_JAGFNY010000002.1"/>
</dbReference>
<evidence type="ECO:0000313" key="3">
    <source>
        <dbReference type="Proteomes" id="UP000731465"/>
    </source>
</evidence>
<dbReference type="Pfam" id="PF08011">
    <property type="entry name" value="PDDEXK_9"/>
    <property type="match status" value="1"/>
</dbReference>
<reference evidence="2 3" key="1">
    <citation type="submission" date="2021-03" db="EMBL/GenBank/DDBJ databases">
        <title>Succinivibrio sp. nov. isolated from feces of cow.</title>
        <authorList>
            <person name="Choi J.-Y."/>
        </authorList>
    </citation>
    <scope>NUCLEOTIDE SEQUENCE [LARGE SCALE GENOMIC DNA]</scope>
    <source>
        <strain evidence="2 3">AGMB01872</strain>
    </source>
</reference>
<dbReference type="Gene3D" id="3.40.50.300">
    <property type="entry name" value="P-loop containing nucleotide triphosphate hydrolases"/>
    <property type="match status" value="1"/>
</dbReference>
<dbReference type="PANTHER" id="PTHR34825">
    <property type="entry name" value="CONSERVED PROTEIN, WITH A WEAK D-GALACTARATE DEHYDRATASE/ALTRONATE HYDROLASE DOMAIN"/>
    <property type="match status" value="1"/>
</dbReference>
<feature type="domain" description="AAA-ATPase-like" evidence="1">
    <location>
        <begin position="9"/>
        <end position="200"/>
    </location>
</feature>
<organism evidence="2 3">
    <name type="scientific">Succinivibrio faecicola</name>
    <dbReference type="NCBI Taxonomy" id="2820300"/>
    <lineage>
        <taxon>Bacteria</taxon>
        <taxon>Pseudomonadati</taxon>
        <taxon>Pseudomonadota</taxon>
        <taxon>Gammaproteobacteria</taxon>
        <taxon>Aeromonadales</taxon>
        <taxon>Succinivibrionaceae</taxon>
        <taxon>Succinivibrio</taxon>
    </lineage>
</organism>
<dbReference type="Pfam" id="PF09820">
    <property type="entry name" value="AAA-ATPase_like"/>
    <property type="match status" value="1"/>
</dbReference>
<keyword evidence="3" id="KW-1185">Reference proteome</keyword>